<evidence type="ECO:0000313" key="4">
    <source>
        <dbReference type="Proteomes" id="UP000199452"/>
    </source>
</evidence>
<comment type="cofactor">
    <cofactor evidence="2">
        <name>Mg(2+)</name>
        <dbReference type="ChEBI" id="CHEBI:18420"/>
    </cofactor>
    <text evidence="2">Binds 2 magnesium ions per subunit.</text>
</comment>
<keyword evidence="1 2" id="KW-0808">Transferase</keyword>
<gene>
    <name evidence="3" type="ORF">SAMN05216323_101236</name>
</gene>
<dbReference type="GO" id="GO:0045547">
    <property type="term" value="F:ditrans,polycis-polyprenyl diphosphate synthase [(2E,6E)-farnesyl diphosphate specific] activity"/>
    <property type="evidence" value="ECO:0007669"/>
    <property type="project" value="TreeGrafter"/>
</dbReference>
<dbReference type="AlphaFoldDB" id="A0A1G6HNR1"/>
<feature type="binding site" evidence="2">
    <location>
        <position position="62"/>
    </location>
    <ligand>
        <name>substrate</name>
    </ligand>
</feature>
<feature type="active site" evidence="2">
    <location>
        <position position="13"/>
    </location>
</feature>
<feature type="binding site" evidence="2">
    <location>
        <position position="30"/>
    </location>
    <ligand>
        <name>substrate</name>
    </ligand>
</feature>
<dbReference type="NCBIfam" id="NF011405">
    <property type="entry name" value="PRK14830.1"/>
    <property type="match status" value="1"/>
</dbReference>
<protein>
    <recommendedName>
        <fullName evidence="2">Isoprenyl transferase</fullName>
        <ecNumber evidence="2">2.5.1.-</ecNumber>
    </recommendedName>
</protein>
<dbReference type="EC" id="2.5.1.-" evidence="2"/>
<feature type="binding site" evidence="2">
    <location>
        <begin position="187"/>
        <end position="189"/>
    </location>
    <ligand>
        <name>substrate</name>
    </ligand>
</feature>
<feature type="binding site" evidence="2">
    <location>
        <position position="181"/>
    </location>
    <ligand>
        <name>substrate</name>
    </ligand>
</feature>
<dbReference type="HAMAP" id="MF_01139">
    <property type="entry name" value="ISPT"/>
    <property type="match status" value="1"/>
</dbReference>
<dbReference type="EMBL" id="FMYP01000012">
    <property type="protein sequence ID" value="SDB95880.1"/>
    <property type="molecule type" value="Genomic_DNA"/>
</dbReference>
<dbReference type="InterPro" id="IPR036424">
    <property type="entry name" value="UPP_synth-like_sf"/>
</dbReference>
<comment type="similarity">
    <text evidence="2">Belongs to the UPP synthase family.</text>
</comment>
<reference evidence="3 4" key="1">
    <citation type="submission" date="2016-09" db="EMBL/GenBank/DDBJ databases">
        <authorList>
            <person name="Capua I."/>
            <person name="De Benedictis P."/>
            <person name="Joannis T."/>
            <person name="Lombin L.H."/>
            <person name="Cattoli G."/>
        </authorList>
    </citation>
    <scope>NUCLEOTIDE SEQUENCE [LARGE SCALE GENOMIC DNA]</scope>
    <source>
        <strain evidence="3 4">A7P-90m</strain>
    </source>
</reference>
<accession>A0A1G6HNR1</accession>
<dbReference type="GO" id="GO:0016094">
    <property type="term" value="P:polyprenol biosynthetic process"/>
    <property type="evidence" value="ECO:0007669"/>
    <property type="project" value="TreeGrafter"/>
</dbReference>
<feature type="binding site" evidence="2">
    <location>
        <position position="13"/>
    </location>
    <ligand>
        <name>Mg(2+)</name>
        <dbReference type="ChEBI" id="CHEBI:18420"/>
    </ligand>
</feature>
<dbReference type="Proteomes" id="UP000199452">
    <property type="component" value="Unassembled WGS sequence"/>
</dbReference>
<dbReference type="NCBIfam" id="TIGR00055">
    <property type="entry name" value="uppS"/>
    <property type="match status" value="1"/>
</dbReference>
<comment type="subunit">
    <text evidence="2">Homodimer.</text>
</comment>
<sequence length="238" mass="26889">MQKVPAHVAIIMDGNGRWAEQRGSHRIFGHQNGVNAVREAVEAAGELGVKYLTLYAFSTENWNRPKAEVDALMELLVSTIHDEVDKLSKNKVRLHVIGDLDSLPASAKDNVLAAMKKTESNTGLNLVLALSYSSRWEIVNATQKIAADVAAGKFRPDDITTELFSQYLCTSGIPDPELLIRTSGEERLSNFLLWQLAYSEFYFSEILWPDFTKNEFYTAILEYQKRERRFGKTSEQVN</sequence>
<evidence type="ECO:0000256" key="2">
    <source>
        <dbReference type="HAMAP-Rule" id="MF_01139"/>
    </source>
</evidence>
<proteinExistence type="inferred from homology"/>
<comment type="function">
    <text evidence="2">Catalyzes the condensation of isopentenyl diphosphate (IPP) with allylic pyrophosphates generating different type of terpenoids.</text>
</comment>
<evidence type="ECO:0000256" key="1">
    <source>
        <dbReference type="ARBA" id="ARBA00022679"/>
    </source>
</evidence>
<dbReference type="PANTHER" id="PTHR10291:SF0">
    <property type="entry name" value="DEHYDRODOLICHYL DIPHOSPHATE SYNTHASE 2"/>
    <property type="match status" value="1"/>
</dbReference>
<feature type="binding site" evidence="2">
    <location>
        <begin position="58"/>
        <end position="60"/>
    </location>
    <ligand>
        <name>substrate</name>
    </ligand>
</feature>
<dbReference type="SUPFAM" id="SSF64005">
    <property type="entry name" value="Undecaprenyl diphosphate synthase"/>
    <property type="match status" value="1"/>
</dbReference>
<dbReference type="Gene3D" id="3.40.1180.10">
    <property type="entry name" value="Decaprenyl diphosphate synthase-like"/>
    <property type="match status" value="1"/>
</dbReference>
<dbReference type="STRING" id="1640674.SAMN05216323_101236"/>
<evidence type="ECO:0000313" key="3">
    <source>
        <dbReference type="EMBL" id="SDB95880.1"/>
    </source>
</evidence>
<organism evidence="3 4">
    <name type="scientific">Williamwhitmania taraxaci</name>
    <dbReference type="NCBI Taxonomy" id="1640674"/>
    <lineage>
        <taxon>Bacteria</taxon>
        <taxon>Pseudomonadati</taxon>
        <taxon>Bacteroidota</taxon>
        <taxon>Bacteroidia</taxon>
        <taxon>Bacteroidales</taxon>
        <taxon>Williamwhitmaniaceae</taxon>
        <taxon>Williamwhitmania</taxon>
    </lineage>
</organism>
<feature type="binding site" evidence="2">
    <location>
        <position position="18"/>
    </location>
    <ligand>
        <name>substrate</name>
    </ligand>
</feature>
<dbReference type="PROSITE" id="PS01066">
    <property type="entry name" value="UPP_SYNTHASE"/>
    <property type="match status" value="1"/>
</dbReference>
<dbReference type="Pfam" id="PF01255">
    <property type="entry name" value="Prenyltransf"/>
    <property type="match status" value="1"/>
</dbReference>
<keyword evidence="4" id="KW-1185">Reference proteome</keyword>
<name>A0A1G6HNR1_9BACT</name>
<keyword evidence="2" id="KW-0460">Magnesium</keyword>
<feature type="binding site" evidence="2">
    <location>
        <position position="64"/>
    </location>
    <ligand>
        <name>substrate</name>
    </ligand>
</feature>
<dbReference type="FunFam" id="3.40.1180.10:FF:000001">
    <property type="entry name" value="(2E,6E)-farnesyl-diphosphate-specific ditrans,polycis-undecaprenyl-diphosphate synthase"/>
    <property type="match status" value="1"/>
</dbReference>
<dbReference type="GO" id="GO:0000287">
    <property type="term" value="F:magnesium ion binding"/>
    <property type="evidence" value="ECO:0007669"/>
    <property type="project" value="UniProtKB-UniRule"/>
</dbReference>
<dbReference type="PANTHER" id="PTHR10291">
    <property type="entry name" value="DEHYDRODOLICHYL DIPHOSPHATE SYNTHASE FAMILY MEMBER"/>
    <property type="match status" value="1"/>
</dbReference>
<feature type="binding site" evidence="2">
    <location>
        <begin position="14"/>
        <end position="17"/>
    </location>
    <ligand>
        <name>substrate</name>
    </ligand>
</feature>
<feature type="active site" description="Proton acceptor" evidence="2">
    <location>
        <position position="61"/>
    </location>
</feature>
<feature type="binding site" evidence="2">
    <location>
        <position position="26"/>
    </location>
    <ligand>
        <name>substrate</name>
    </ligand>
</feature>
<dbReference type="InterPro" id="IPR001441">
    <property type="entry name" value="UPP_synth-like"/>
</dbReference>
<feature type="binding site" evidence="2">
    <location>
        <position position="200"/>
    </location>
    <ligand>
        <name>Mg(2+)</name>
        <dbReference type="ChEBI" id="CHEBI:18420"/>
    </ligand>
</feature>
<dbReference type="CDD" id="cd00475">
    <property type="entry name" value="Cis_IPPS"/>
    <property type="match status" value="1"/>
</dbReference>
<dbReference type="InterPro" id="IPR018520">
    <property type="entry name" value="UPP_synth-like_CS"/>
</dbReference>
<keyword evidence="2" id="KW-0479">Metal-binding</keyword>